<feature type="transmembrane region" description="Helical" evidence="1">
    <location>
        <begin position="70"/>
        <end position="92"/>
    </location>
</feature>
<keyword evidence="1" id="KW-0812">Transmembrane</keyword>
<feature type="transmembrane region" description="Helical" evidence="1">
    <location>
        <begin position="37"/>
        <end position="64"/>
    </location>
</feature>
<reference evidence="2" key="1">
    <citation type="submission" date="2020-05" db="EMBL/GenBank/DDBJ databases">
        <authorList>
            <person name="Chiriac C."/>
            <person name="Salcher M."/>
            <person name="Ghai R."/>
            <person name="Kavagutti S V."/>
        </authorList>
    </citation>
    <scope>NUCLEOTIDE SEQUENCE</scope>
</reference>
<keyword evidence="1" id="KW-1133">Transmembrane helix</keyword>
<evidence type="ECO:0000313" key="2">
    <source>
        <dbReference type="EMBL" id="CAB4903521.1"/>
    </source>
</evidence>
<keyword evidence="1" id="KW-0472">Membrane</keyword>
<evidence type="ECO:0000256" key="1">
    <source>
        <dbReference type="SAM" id="Phobius"/>
    </source>
</evidence>
<proteinExistence type="predicted"/>
<feature type="transmembrane region" description="Helical" evidence="1">
    <location>
        <begin position="130"/>
        <end position="153"/>
    </location>
</feature>
<accession>A0A6J7G607</accession>
<sequence>MWLAKCKDFFLKGVAVTDSGGRAADISRPRRANPWTLVLLAVIVWAEVLMLAVWTVWFVIGFVTDTPDSIAGAVLILVLSVLATVWLALAAWQLLRRKTWTRAAVLVWQLCQTAIAAGAFQGLYAAPLVGAALLVPALAAGFLLFTPRVVAALKRDPRT</sequence>
<dbReference type="EMBL" id="CAFBMB010000084">
    <property type="protein sequence ID" value="CAB4903521.1"/>
    <property type="molecule type" value="Genomic_DNA"/>
</dbReference>
<name>A0A6J7G607_9ZZZZ</name>
<protein>
    <submittedName>
        <fullName evidence="2">Unannotated protein</fullName>
    </submittedName>
</protein>
<dbReference type="AlphaFoldDB" id="A0A6J7G607"/>
<feature type="transmembrane region" description="Helical" evidence="1">
    <location>
        <begin position="104"/>
        <end position="124"/>
    </location>
</feature>
<gene>
    <name evidence="2" type="ORF">UFOPK3516_01058</name>
</gene>
<organism evidence="2">
    <name type="scientific">freshwater metagenome</name>
    <dbReference type="NCBI Taxonomy" id="449393"/>
    <lineage>
        <taxon>unclassified sequences</taxon>
        <taxon>metagenomes</taxon>
        <taxon>ecological metagenomes</taxon>
    </lineage>
</organism>